<reference evidence="4 5" key="1">
    <citation type="submission" date="2023-09" db="EMBL/GenBank/DDBJ databases">
        <title>Flavobacterium sp. a novel bacteria isolate from Pepper rhizosphere.</title>
        <authorList>
            <person name="Peng Y."/>
            <person name="Lee J."/>
        </authorList>
    </citation>
    <scope>NUCLEOTIDE SEQUENCE [LARGE SCALE GENOMIC DNA]</scope>
    <source>
        <strain evidence="3">PMR2A8</strain>
        <strain evidence="4 5">PMTSA4</strain>
    </source>
</reference>
<evidence type="ECO:0000256" key="1">
    <source>
        <dbReference type="SAM" id="SignalP"/>
    </source>
</evidence>
<dbReference type="AlphaFoldDB" id="A0AA96EXN5"/>
<dbReference type="Proteomes" id="UP001304515">
    <property type="component" value="Chromosome"/>
</dbReference>
<dbReference type="InterPro" id="IPR015943">
    <property type="entry name" value="WD40/YVTN_repeat-like_dom_sf"/>
</dbReference>
<dbReference type="Gene3D" id="2.130.10.10">
    <property type="entry name" value="YVTN repeat-like/Quinoprotein amine dehydrogenase"/>
    <property type="match status" value="1"/>
</dbReference>
<evidence type="ECO:0000313" key="4">
    <source>
        <dbReference type="EMBL" id="WNM20493.1"/>
    </source>
</evidence>
<protein>
    <submittedName>
        <fullName evidence="4">PQQ-binding-like beta-propeller repeat protein</fullName>
    </submittedName>
</protein>
<keyword evidence="5" id="KW-1185">Reference proteome</keyword>
<keyword evidence="1" id="KW-0732">Signal</keyword>
<feature type="signal peptide" evidence="1">
    <location>
        <begin position="1"/>
        <end position="24"/>
    </location>
</feature>
<accession>A0AA96EXN5</accession>
<name>A0AA96EXN5_9FLAO</name>
<dbReference type="RefSeq" id="WP_313323668.1">
    <property type="nucleotide sequence ID" value="NZ_CP134878.1"/>
</dbReference>
<dbReference type="EMBL" id="CP134878">
    <property type="protein sequence ID" value="WNM19104.1"/>
    <property type="molecule type" value="Genomic_DNA"/>
</dbReference>
<dbReference type="EMBL" id="CP134890">
    <property type="protein sequence ID" value="WNM20493.1"/>
    <property type="molecule type" value="Genomic_DNA"/>
</dbReference>
<feature type="chain" id="PRO_5044705157" evidence="1">
    <location>
        <begin position="25"/>
        <end position="625"/>
    </location>
</feature>
<dbReference type="PANTHER" id="PTHR34512">
    <property type="entry name" value="CELL SURFACE PROTEIN"/>
    <property type="match status" value="1"/>
</dbReference>
<organism evidence="4 5">
    <name type="scientific">Flavobacterium capsici</name>
    <dbReference type="NCBI Taxonomy" id="3075618"/>
    <lineage>
        <taxon>Bacteria</taxon>
        <taxon>Pseudomonadati</taxon>
        <taxon>Bacteroidota</taxon>
        <taxon>Flavobacteriia</taxon>
        <taxon>Flavobacteriales</taxon>
        <taxon>Flavobacteriaceae</taxon>
        <taxon>Flavobacterium</taxon>
    </lineage>
</organism>
<proteinExistence type="predicted"/>
<dbReference type="PANTHER" id="PTHR34512:SF30">
    <property type="entry name" value="OUTER MEMBRANE PROTEIN ASSEMBLY FACTOR BAMB"/>
    <property type="match status" value="1"/>
</dbReference>
<sequence>MKTVIKKIKIYFLLSIMFLSNVFAQTSPKNTYNLDGKINFMKLTEAGVLLIAHKDGFAGIKPESNKLIFDFKDYGSVKEEELEFVPDSPYVVIAQGGFANMSSKKTVFDYVIGKQLFETKENGWKDAFSTQVFLPQNKLVVAGVRTSKEKFAPAVGIYDLVTGKEDKLIYLIEPGKVTMGTVTITGSVFMKDKKIYIPTSKELICYDTNTSNKIWSAKVDDLTWLTSDESGKEIYGFEGTNGGDTKIYKISSSGEVLWKEAQKVKGAVTRFEILPQGIAVVSDVADKGGSVFAAKAESKITMLSAKDGADLWDKAPKTKGYVQHFYIMEDGILFGIQSGGINKISFTGETLFKKPLKTGENIHTMALTPKGMIYITDSDADIINLKTGESIWNKSIKYKSKSAVTSTYDSKNKRYLISTGDEIVAIDENSGTISTLTAYKFEEKESPTSFSVRNGGLLLSSDQNIMMLNFDGSKKFHEYYKSPGRSTFGKIMGGVLAVASTAASVSMAARAGANRTGYGGVNDMSSYNDYGKEAKRASDMFASIGSASFDYMSKRFKASAATENSQFILTKLDDGVGLVKINKDSGTKEKEIVLKDKKPQYEVDEYAGVLYYQKDDKTIEAFDLN</sequence>
<evidence type="ECO:0000313" key="5">
    <source>
        <dbReference type="Proteomes" id="UP001304515"/>
    </source>
</evidence>
<dbReference type="KEGG" id="fcj:RN605_07285"/>
<dbReference type="InterPro" id="IPR002372">
    <property type="entry name" value="PQQ_rpt_dom"/>
</dbReference>
<dbReference type="Pfam" id="PF13360">
    <property type="entry name" value="PQQ_2"/>
    <property type="match status" value="1"/>
</dbReference>
<dbReference type="SUPFAM" id="SSF50998">
    <property type="entry name" value="Quinoprotein alcohol dehydrogenase-like"/>
    <property type="match status" value="1"/>
</dbReference>
<feature type="domain" description="Pyrrolo-quinoline quinone repeat" evidence="2">
    <location>
        <begin position="186"/>
        <end position="315"/>
    </location>
</feature>
<accession>A0AA96EV86</accession>
<gene>
    <name evidence="4" type="ORF">RN605_07285</name>
    <name evidence="3" type="ORF">RN608_00115</name>
</gene>
<evidence type="ECO:0000259" key="2">
    <source>
        <dbReference type="Pfam" id="PF13360"/>
    </source>
</evidence>
<evidence type="ECO:0000313" key="3">
    <source>
        <dbReference type="EMBL" id="WNM19104.1"/>
    </source>
</evidence>
<dbReference type="InterPro" id="IPR011047">
    <property type="entry name" value="Quinoprotein_ADH-like_sf"/>
</dbReference>